<dbReference type="PANTHER" id="PTHR10996:SF178">
    <property type="entry name" value="2-HYDROXYACID DEHYDROGENASE YGL185C-RELATED"/>
    <property type="match status" value="1"/>
</dbReference>
<dbReference type="RefSeq" id="WP_046106147.1">
    <property type="nucleotide sequence ID" value="NZ_JZEY01000061.1"/>
</dbReference>
<sequence>MMRPKLAFALRADKTRHVFEADAMERLRTCCEVISETPIENFSDPGARNVLEAAEILVTGWGCPMLTPDVLRAAPNLRLIAHAAGTVKFTVDASAYGRGIHVTHAAEANAVPVAEFTLAAILFANKRTFELRDLYRADPSRRSSYALMDANIGNFRRTIGLVGASRIGRKVASMLAGFDFTVILYDPFVQAGDPVTDYAELVDLDVLMARADLVSVHAPSLPSTRGMIGSRQLKLMREGAGFINTARGALIDEAALLAELQTGRIHAVIDVTDPEIPEAGSPFFALPNVFLTPHIAGAIGTERARLGLMAVEEVERFVRGEPMLYEIAPELLERLA</sequence>
<dbReference type="Pfam" id="PF00389">
    <property type="entry name" value="2-Hacid_dh"/>
    <property type="match status" value="1"/>
</dbReference>
<evidence type="ECO:0000256" key="2">
    <source>
        <dbReference type="ARBA" id="ARBA00023027"/>
    </source>
</evidence>
<dbReference type="InterPro" id="IPR050223">
    <property type="entry name" value="D-isomer_2-hydroxyacid_DH"/>
</dbReference>
<evidence type="ECO:0000259" key="4">
    <source>
        <dbReference type="Pfam" id="PF00389"/>
    </source>
</evidence>
<feature type="domain" description="D-isomer specific 2-hydroxyacid dehydrogenase catalytic" evidence="4">
    <location>
        <begin position="54"/>
        <end position="326"/>
    </location>
</feature>
<dbReference type="SUPFAM" id="SSF51735">
    <property type="entry name" value="NAD(P)-binding Rossmann-fold domains"/>
    <property type="match status" value="1"/>
</dbReference>
<evidence type="ECO:0000259" key="5">
    <source>
        <dbReference type="Pfam" id="PF02826"/>
    </source>
</evidence>
<gene>
    <name evidence="6" type="ORF">VE26_16240</name>
</gene>
<dbReference type="GO" id="GO:0030267">
    <property type="term" value="F:glyoxylate reductase (NADPH) activity"/>
    <property type="evidence" value="ECO:0007669"/>
    <property type="project" value="TreeGrafter"/>
</dbReference>
<proteinExistence type="inferred from homology"/>
<dbReference type="GO" id="GO:0005829">
    <property type="term" value="C:cytosol"/>
    <property type="evidence" value="ECO:0007669"/>
    <property type="project" value="TreeGrafter"/>
</dbReference>
<dbReference type="STRING" id="429727.VE26_16240"/>
<evidence type="ECO:0000256" key="3">
    <source>
        <dbReference type="RuleBase" id="RU003719"/>
    </source>
</evidence>
<protein>
    <submittedName>
        <fullName evidence="6">2-hydroxyacid dehydrogenase</fullName>
    </submittedName>
</protein>
<keyword evidence="1 3" id="KW-0560">Oxidoreductase</keyword>
<dbReference type="Pfam" id="PF02826">
    <property type="entry name" value="2-Hacid_dh_C"/>
    <property type="match status" value="1"/>
</dbReference>
<feature type="domain" description="D-isomer specific 2-hydroxyacid dehydrogenase NAD-binding" evidence="5">
    <location>
        <begin position="153"/>
        <end position="296"/>
    </location>
</feature>
<dbReference type="Proteomes" id="UP000033649">
    <property type="component" value="Unassembled WGS sequence"/>
</dbReference>
<evidence type="ECO:0000256" key="1">
    <source>
        <dbReference type="ARBA" id="ARBA00023002"/>
    </source>
</evidence>
<keyword evidence="2" id="KW-0520">NAD</keyword>
<dbReference type="AlphaFoldDB" id="A0A0F5FIT9"/>
<evidence type="ECO:0000313" key="6">
    <source>
        <dbReference type="EMBL" id="KKB08117.1"/>
    </source>
</evidence>
<dbReference type="InterPro" id="IPR006140">
    <property type="entry name" value="D-isomer_DH_NAD-bd"/>
</dbReference>
<comment type="similarity">
    <text evidence="3">Belongs to the D-isomer specific 2-hydroxyacid dehydrogenase family.</text>
</comment>
<reference evidence="6 7" key="1">
    <citation type="submission" date="2015-03" db="EMBL/GenBank/DDBJ databases">
        <authorList>
            <person name="Hassan Y."/>
            <person name="Lepp D."/>
            <person name="Li X.-Z."/>
            <person name="Zhou T."/>
        </authorList>
    </citation>
    <scope>NUCLEOTIDE SEQUENCE [LARGE SCALE GENOMIC DNA]</scope>
    <source>
        <strain evidence="6 7">IPL18</strain>
    </source>
</reference>
<organism evidence="6 7">
    <name type="scientific">Devosia chinhatensis</name>
    <dbReference type="NCBI Taxonomy" id="429727"/>
    <lineage>
        <taxon>Bacteria</taxon>
        <taxon>Pseudomonadati</taxon>
        <taxon>Pseudomonadota</taxon>
        <taxon>Alphaproteobacteria</taxon>
        <taxon>Hyphomicrobiales</taxon>
        <taxon>Devosiaceae</taxon>
        <taxon>Devosia</taxon>
    </lineage>
</organism>
<dbReference type="EMBL" id="JZEY01000061">
    <property type="protein sequence ID" value="KKB08117.1"/>
    <property type="molecule type" value="Genomic_DNA"/>
</dbReference>
<comment type="caution">
    <text evidence="6">The sequence shown here is derived from an EMBL/GenBank/DDBJ whole genome shotgun (WGS) entry which is preliminary data.</text>
</comment>
<dbReference type="InterPro" id="IPR036291">
    <property type="entry name" value="NAD(P)-bd_dom_sf"/>
</dbReference>
<dbReference type="Gene3D" id="3.40.50.720">
    <property type="entry name" value="NAD(P)-binding Rossmann-like Domain"/>
    <property type="match status" value="2"/>
</dbReference>
<dbReference type="PATRIC" id="fig|429727.3.peg.3324"/>
<name>A0A0F5FIT9_9HYPH</name>
<dbReference type="CDD" id="cd12167">
    <property type="entry name" value="2-Hacid_dh_8"/>
    <property type="match status" value="1"/>
</dbReference>
<dbReference type="SUPFAM" id="SSF52283">
    <property type="entry name" value="Formate/glycerate dehydrogenase catalytic domain-like"/>
    <property type="match status" value="1"/>
</dbReference>
<dbReference type="InterPro" id="IPR006139">
    <property type="entry name" value="D-isomer_2_OHA_DH_cat_dom"/>
</dbReference>
<accession>A0A0F5FIT9</accession>
<keyword evidence="7" id="KW-1185">Reference proteome</keyword>
<dbReference type="PANTHER" id="PTHR10996">
    <property type="entry name" value="2-HYDROXYACID DEHYDROGENASE-RELATED"/>
    <property type="match status" value="1"/>
</dbReference>
<dbReference type="GO" id="GO:0051287">
    <property type="term" value="F:NAD binding"/>
    <property type="evidence" value="ECO:0007669"/>
    <property type="project" value="InterPro"/>
</dbReference>
<evidence type="ECO:0000313" key="7">
    <source>
        <dbReference type="Proteomes" id="UP000033649"/>
    </source>
</evidence>
<dbReference type="GO" id="GO:0016618">
    <property type="term" value="F:hydroxypyruvate reductase [NAD(P)H] activity"/>
    <property type="evidence" value="ECO:0007669"/>
    <property type="project" value="TreeGrafter"/>
</dbReference>